<dbReference type="GO" id="GO:0009055">
    <property type="term" value="F:electron transfer activity"/>
    <property type="evidence" value="ECO:0007669"/>
    <property type="project" value="InterPro"/>
</dbReference>
<comment type="caution">
    <text evidence="7">The sequence shown here is derived from an EMBL/GenBank/DDBJ whole genome shotgun (WGS) entry which is preliminary data.</text>
</comment>
<accession>A0AAV3PV19</accession>
<evidence type="ECO:0000256" key="2">
    <source>
        <dbReference type="ARBA" id="ARBA00023157"/>
    </source>
</evidence>
<dbReference type="PROSITE" id="PS51485">
    <property type="entry name" value="PHYTOCYANIN"/>
    <property type="match status" value="2"/>
</dbReference>
<dbReference type="GO" id="GO:0046872">
    <property type="term" value="F:metal ion binding"/>
    <property type="evidence" value="ECO:0007669"/>
    <property type="project" value="UniProtKB-KW"/>
</dbReference>
<keyword evidence="2" id="KW-1015">Disulfide bond</keyword>
<dbReference type="AlphaFoldDB" id="A0AAV3PV19"/>
<dbReference type="GO" id="GO:0005886">
    <property type="term" value="C:plasma membrane"/>
    <property type="evidence" value="ECO:0007669"/>
    <property type="project" value="TreeGrafter"/>
</dbReference>
<keyword evidence="1" id="KW-0479">Metal-binding</keyword>
<dbReference type="Pfam" id="PF02298">
    <property type="entry name" value="Cu_bind_like"/>
    <property type="match status" value="2"/>
</dbReference>
<feature type="domain" description="Phytocyanin" evidence="6">
    <location>
        <begin position="26"/>
        <end position="129"/>
    </location>
</feature>
<keyword evidence="8" id="KW-1185">Reference proteome</keyword>
<feature type="compositionally biased region" description="Low complexity" evidence="4">
    <location>
        <begin position="286"/>
        <end position="300"/>
    </location>
</feature>
<name>A0AAV3PV19_LITER</name>
<dbReference type="EMBL" id="BAABME010018714">
    <property type="protein sequence ID" value="GAA0154772.1"/>
    <property type="molecule type" value="Genomic_DNA"/>
</dbReference>
<evidence type="ECO:0000256" key="3">
    <source>
        <dbReference type="ARBA" id="ARBA00023180"/>
    </source>
</evidence>
<keyword evidence="3" id="KW-0325">Glycoprotein</keyword>
<organism evidence="7 8">
    <name type="scientific">Lithospermum erythrorhizon</name>
    <name type="common">Purple gromwell</name>
    <name type="synonym">Lithospermum officinale var. erythrorhizon</name>
    <dbReference type="NCBI Taxonomy" id="34254"/>
    <lineage>
        <taxon>Eukaryota</taxon>
        <taxon>Viridiplantae</taxon>
        <taxon>Streptophyta</taxon>
        <taxon>Embryophyta</taxon>
        <taxon>Tracheophyta</taxon>
        <taxon>Spermatophyta</taxon>
        <taxon>Magnoliopsida</taxon>
        <taxon>eudicotyledons</taxon>
        <taxon>Gunneridae</taxon>
        <taxon>Pentapetalae</taxon>
        <taxon>asterids</taxon>
        <taxon>lamiids</taxon>
        <taxon>Boraginales</taxon>
        <taxon>Boraginaceae</taxon>
        <taxon>Boraginoideae</taxon>
        <taxon>Lithospermeae</taxon>
        <taxon>Lithospermum</taxon>
    </lineage>
</organism>
<dbReference type="PANTHER" id="PTHR33021:SF496">
    <property type="entry name" value="OS08G0482700 PROTEIN"/>
    <property type="match status" value="1"/>
</dbReference>
<dbReference type="FunFam" id="2.60.40.420:FF:000034">
    <property type="entry name" value="Cupredoxin superfamily protein"/>
    <property type="match status" value="1"/>
</dbReference>
<dbReference type="Proteomes" id="UP001454036">
    <property type="component" value="Unassembled WGS sequence"/>
</dbReference>
<evidence type="ECO:0000256" key="4">
    <source>
        <dbReference type="SAM" id="MobiDB-lite"/>
    </source>
</evidence>
<evidence type="ECO:0000259" key="6">
    <source>
        <dbReference type="PROSITE" id="PS51485"/>
    </source>
</evidence>
<evidence type="ECO:0000313" key="8">
    <source>
        <dbReference type="Proteomes" id="UP001454036"/>
    </source>
</evidence>
<dbReference type="InterPro" id="IPR039391">
    <property type="entry name" value="Phytocyanin-like"/>
</dbReference>
<dbReference type="InterPro" id="IPR003245">
    <property type="entry name" value="Phytocyanin_dom"/>
</dbReference>
<sequence>MANMEMIILMAMVGVCALFGMTDAQTTHQVGDALGWVVPPGGDAAYKTWTSTKTFTVEDILVFNFTRGFHSVAEVSKDSFGTCNSASPISISTTSPTRITLRSAGEHFFLCTFSGHCGLGQKLAINVSASSSSPAPQPSPATPSPVPVPEPTPSPEAPAPTPSVVEAPAPAPGPASGSSRVYTVGDAAGWAVPRTGNSPYQTWTRGKSFKVGDVLVFNFANGAHNVAEVTKASFDSCDIASPLSTSTTSPTRITLTTLGEHHYICTFPSHCSSGQKLAINVTAGGSATPPSSNATPPSNALTPPGETNPESPISPPGNSAPSSVAALALPITLLCIALAYLY</sequence>
<dbReference type="FunFam" id="2.60.40.420:FF:000003">
    <property type="entry name" value="Blue copper"/>
    <property type="match status" value="1"/>
</dbReference>
<protein>
    <recommendedName>
        <fullName evidence="6">Phytocyanin domain-containing protein</fullName>
    </recommendedName>
</protein>
<feature type="region of interest" description="Disordered" evidence="4">
    <location>
        <begin position="129"/>
        <end position="180"/>
    </location>
</feature>
<dbReference type="SUPFAM" id="SSF49503">
    <property type="entry name" value="Cupredoxins"/>
    <property type="match status" value="2"/>
</dbReference>
<dbReference type="Gene3D" id="2.60.40.420">
    <property type="entry name" value="Cupredoxins - blue copper proteins"/>
    <property type="match status" value="2"/>
</dbReference>
<feature type="region of interest" description="Disordered" evidence="4">
    <location>
        <begin position="282"/>
        <end position="319"/>
    </location>
</feature>
<gene>
    <name evidence="7" type="ORF">LIER_37962</name>
</gene>
<dbReference type="PANTHER" id="PTHR33021">
    <property type="entry name" value="BLUE COPPER PROTEIN"/>
    <property type="match status" value="1"/>
</dbReference>
<feature type="signal peptide" evidence="5">
    <location>
        <begin position="1"/>
        <end position="24"/>
    </location>
</feature>
<proteinExistence type="predicted"/>
<dbReference type="CDD" id="cd04216">
    <property type="entry name" value="Phytocyanin"/>
    <property type="match status" value="1"/>
</dbReference>
<evidence type="ECO:0000256" key="1">
    <source>
        <dbReference type="ARBA" id="ARBA00022723"/>
    </source>
</evidence>
<feature type="domain" description="Phytocyanin" evidence="6">
    <location>
        <begin position="180"/>
        <end position="283"/>
    </location>
</feature>
<feature type="compositionally biased region" description="Low complexity" evidence="4">
    <location>
        <begin position="162"/>
        <end position="179"/>
    </location>
</feature>
<evidence type="ECO:0000313" key="7">
    <source>
        <dbReference type="EMBL" id="GAA0154772.1"/>
    </source>
</evidence>
<dbReference type="InterPro" id="IPR008972">
    <property type="entry name" value="Cupredoxin"/>
</dbReference>
<keyword evidence="5" id="KW-0732">Signal</keyword>
<feature type="compositionally biased region" description="Pro residues" evidence="4">
    <location>
        <begin position="135"/>
        <end position="161"/>
    </location>
</feature>
<feature type="chain" id="PRO_5043607218" description="Phytocyanin domain-containing protein" evidence="5">
    <location>
        <begin position="25"/>
        <end position="342"/>
    </location>
</feature>
<reference evidence="7 8" key="1">
    <citation type="submission" date="2024-01" db="EMBL/GenBank/DDBJ databases">
        <title>The complete chloroplast genome sequence of Lithospermum erythrorhizon: insights into the phylogenetic relationship among Boraginaceae species and the maternal lineages of purple gromwells.</title>
        <authorList>
            <person name="Okada T."/>
            <person name="Watanabe K."/>
        </authorList>
    </citation>
    <scope>NUCLEOTIDE SEQUENCE [LARGE SCALE GENOMIC DNA]</scope>
</reference>
<evidence type="ECO:0000256" key="5">
    <source>
        <dbReference type="SAM" id="SignalP"/>
    </source>
</evidence>